<dbReference type="AlphaFoldDB" id="A0A918B123"/>
<dbReference type="EMBL" id="BMSV01000002">
    <property type="protein sequence ID" value="GGP97815.1"/>
    <property type="molecule type" value="Genomic_DNA"/>
</dbReference>
<evidence type="ECO:0000313" key="3">
    <source>
        <dbReference type="Proteomes" id="UP000654123"/>
    </source>
</evidence>
<comment type="caution">
    <text evidence="2">The sequence shown here is derived from an EMBL/GenBank/DDBJ whole genome shotgun (WGS) entry which is preliminary data.</text>
</comment>
<name>A0A918B123_9ACTN</name>
<feature type="compositionally biased region" description="Basic and acidic residues" evidence="1">
    <location>
        <begin position="12"/>
        <end position="29"/>
    </location>
</feature>
<feature type="compositionally biased region" description="Basic residues" evidence="1">
    <location>
        <begin position="50"/>
        <end position="65"/>
    </location>
</feature>
<evidence type="ECO:0000256" key="1">
    <source>
        <dbReference type="SAM" id="MobiDB-lite"/>
    </source>
</evidence>
<organism evidence="2 3">
    <name type="scientific">Streptomyces roseolilacinus</name>
    <dbReference type="NCBI Taxonomy" id="66904"/>
    <lineage>
        <taxon>Bacteria</taxon>
        <taxon>Bacillati</taxon>
        <taxon>Actinomycetota</taxon>
        <taxon>Actinomycetes</taxon>
        <taxon>Kitasatosporales</taxon>
        <taxon>Streptomycetaceae</taxon>
        <taxon>Streptomyces</taxon>
    </lineage>
</organism>
<proteinExistence type="predicted"/>
<gene>
    <name evidence="2" type="ORF">GCM10010249_15430</name>
</gene>
<dbReference type="Proteomes" id="UP000654123">
    <property type="component" value="Unassembled WGS sequence"/>
</dbReference>
<reference evidence="2" key="1">
    <citation type="journal article" date="2014" name="Int. J. Syst. Evol. Microbiol.">
        <title>Complete genome sequence of Corynebacterium casei LMG S-19264T (=DSM 44701T), isolated from a smear-ripened cheese.</title>
        <authorList>
            <consortium name="US DOE Joint Genome Institute (JGI-PGF)"/>
            <person name="Walter F."/>
            <person name="Albersmeier A."/>
            <person name="Kalinowski J."/>
            <person name="Ruckert C."/>
        </authorList>
    </citation>
    <scope>NUCLEOTIDE SEQUENCE</scope>
    <source>
        <strain evidence="2">JCM 4335</strain>
    </source>
</reference>
<reference evidence="2" key="2">
    <citation type="submission" date="2020-09" db="EMBL/GenBank/DDBJ databases">
        <authorList>
            <person name="Sun Q."/>
            <person name="Ohkuma M."/>
        </authorList>
    </citation>
    <scope>NUCLEOTIDE SEQUENCE</scope>
    <source>
        <strain evidence="2">JCM 4335</strain>
    </source>
</reference>
<feature type="compositionally biased region" description="Pro residues" evidence="1">
    <location>
        <begin position="68"/>
        <end position="77"/>
    </location>
</feature>
<protein>
    <submittedName>
        <fullName evidence="2">Uncharacterized protein</fullName>
    </submittedName>
</protein>
<evidence type="ECO:0000313" key="2">
    <source>
        <dbReference type="EMBL" id="GGP97815.1"/>
    </source>
</evidence>
<keyword evidence="3" id="KW-1185">Reference proteome</keyword>
<sequence>MEKGTVPKKGAHRDPDQQQDRPEARDEQPQQKTAVGRVVHSHVAGGPRPAQKHGSGHREKQRHRRPEPPMQPPTPHRPPVRRPLREAPDPHRSSLPHPPALANRDQTPLDPGNHMIRRTVPRTCLTILVESASAR</sequence>
<feature type="region of interest" description="Disordered" evidence="1">
    <location>
        <begin position="1"/>
        <end position="117"/>
    </location>
</feature>
<feature type="compositionally biased region" description="Basic and acidic residues" evidence="1">
    <location>
        <begin position="83"/>
        <end position="92"/>
    </location>
</feature>
<accession>A0A918B123</accession>